<organism evidence="1 2">
    <name type="scientific">Sarcoptes scabiei</name>
    <name type="common">Itch mite</name>
    <name type="synonym">Acarus scabiei</name>
    <dbReference type="NCBI Taxonomy" id="52283"/>
    <lineage>
        <taxon>Eukaryota</taxon>
        <taxon>Metazoa</taxon>
        <taxon>Ecdysozoa</taxon>
        <taxon>Arthropoda</taxon>
        <taxon>Chelicerata</taxon>
        <taxon>Arachnida</taxon>
        <taxon>Acari</taxon>
        <taxon>Acariformes</taxon>
        <taxon>Sarcoptiformes</taxon>
        <taxon>Astigmata</taxon>
        <taxon>Psoroptidia</taxon>
        <taxon>Sarcoptoidea</taxon>
        <taxon>Sarcoptidae</taxon>
        <taxon>Sarcoptinae</taxon>
        <taxon>Sarcoptes</taxon>
    </lineage>
</organism>
<name>A0A132AAF1_SARSC</name>
<dbReference type="AlphaFoldDB" id="A0A132AAF1"/>
<accession>A0A132AAF1</accession>
<proteinExistence type="predicted"/>
<dbReference type="OrthoDB" id="10258608at2759"/>
<evidence type="ECO:0000313" key="1">
    <source>
        <dbReference type="EMBL" id="KPM07877.1"/>
    </source>
</evidence>
<sequence length="170" mass="19488">MFEQQDTIQMIENHRNHQRNDDPLEKVILGEAITLSTFMLRNNQRLSKANYVQLSCMTSSIIEHEDDEFDSDESFMIDPLLRSLVSLRSRLNHHKKEDLTHLDLTLIKPFCDVIVNKDVSGPVTGLALQAIKKFINYGLIKDDENVRLIAESVTKARFVGTDSNSDETRV</sequence>
<reference evidence="1 2" key="1">
    <citation type="journal article" date="2015" name="Parasit. Vectors">
        <title>Draft genome of the scabies mite.</title>
        <authorList>
            <person name="Rider S.D.Jr."/>
            <person name="Morgan M.S."/>
            <person name="Arlian L.G."/>
        </authorList>
    </citation>
    <scope>NUCLEOTIDE SEQUENCE [LARGE SCALE GENOMIC DNA]</scope>
    <source>
        <strain evidence="1">Arlian Lab</strain>
    </source>
</reference>
<dbReference type="EMBL" id="JXLN01011966">
    <property type="protein sequence ID" value="KPM07877.1"/>
    <property type="molecule type" value="Genomic_DNA"/>
</dbReference>
<dbReference type="VEuPathDB" id="VectorBase:SSCA005272"/>
<protein>
    <submittedName>
        <fullName evidence="1">Uncharacterized protein</fullName>
    </submittedName>
</protein>
<dbReference type="Proteomes" id="UP000616769">
    <property type="component" value="Unassembled WGS sequence"/>
</dbReference>
<comment type="caution">
    <text evidence="1">The sequence shown here is derived from an EMBL/GenBank/DDBJ whole genome shotgun (WGS) entry which is preliminary data.</text>
</comment>
<gene>
    <name evidence="1" type="ORF">QR98_0063850</name>
</gene>
<evidence type="ECO:0000313" key="2">
    <source>
        <dbReference type="Proteomes" id="UP000616769"/>
    </source>
</evidence>